<name>A0ABP5G7Z9_9MICO</name>
<keyword evidence="1" id="KW-1133">Transmembrane helix</keyword>
<evidence type="ECO:0000256" key="1">
    <source>
        <dbReference type="SAM" id="Phobius"/>
    </source>
</evidence>
<feature type="transmembrane region" description="Helical" evidence="1">
    <location>
        <begin position="21"/>
        <end position="43"/>
    </location>
</feature>
<evidence type="ECO:0008006" key="4">
    <source>
        <dbReference type="Google" id="ProtNLM"/>
    </source>
</evidence>
<sequence length="166" mass="17727">MDATPLVAAEPATEHTETRPALLSFITLYVVTTVHHLYGGLVLDAPVRLLVPLLLALPLAGGAAALEWFRRTGRRGAARTYAGIALVVAGVLGLVHSAYSHLYKDVLFLLRGPAELYVLLNPDEHYPPDDLFFEVTGVIELVAAVVVTVTAIRLLRAASRSAAPPA</sequence>
<proteinExistence type="predicted"/>
<feature type="transmembrane region" description="Helical" evidence="1">
    <location>
        <begin position="131"/>
        <end position="155"/>
    </location>
</feature>
<keyword evidence="3" id="KW-1185">Reference proteome</keyword>
<dbReference type="RefSeq" id="WP_344376144.1">
    <property type="nucleotide sequence ID" value="NZ_BAAAPW010000005.1"/>
</dbReference>
<dbReference type="EMBL" id="BAAAPW010000005">
    <property type="protein sequence ID" value="GAA2041788.1"/>
    <property type="molecule type" value="Genomic_DNA"/>
</dbReference>
<evidence type="ECO:0000313" key="3">
    <source>
        <dbReference type="Proteomes" id="UP001501196"/>
    </source>
</evidence>
<gene>
    <name evidence="2" type="ORF">GCM10009819_29930</name>
</gene>
<feature type="transmembrane region" description="Helical" evidence="1">
    <location>
        <begin position="81"/>
        <end position="99"/>
    </location>
</feature>
<comment type="caution">
    <text evidence="2">The sequence shown here is derived from an EMBL/GenBank/DDBJ whole genome shotgun (WGS) entry which is preliminary data.</text>
</comment>
<evidence type="ECO:0000313" key="2">
    <source>
        <dbReference type="EMBL" id="GAA2041788.1"/>
    </source>
</evidence>
<feature type="transmembrane region" description="Helical" evidence="1">
    <location>
        <begin position="49"/>
        <end position="69"/>
    </location>
</feature>
<reference evidence="3" key="1">
    <citation type="journal article" date="2019" name="Int. J. Syst. Evol. Microbiol.">
        <title>The Global Catalogue of Microorganisms (GCM) 10K type strain sequencing project: providing services to taxonomists for standard genome sequencing and annotation.</title>
        <authorList>
            <consortium name="The Broad Institute Genomics Platform"/>
            <consortium name="The Broad Institute Genome Sequencing Center for Infectious Disease"/>
            <person name="Wu L."/>
            <person name="Ma J."/>
        </authorList>
    </citation>
    <scope>NUCLEOTIDE SEQUENCE [LARGE SCALE GENOMIC DNA]</scope>
    <source>
        <strain evidence="3">JCM 15672</strain>
    </source>
</reference>
<keyword evidence="1" id="KW-0472">Membrane</keyword>
<organism evidence="2 3">
    <name type="scientific">Agromyces tropicus</name>
    <dbReference type="NCBI Taxonomy" id="555371"/>
    <lineage>
        <taxon>Bacteria</taxon>
        <taxon>Bacillati</taxon>
        <taxon>Actinomycetota</taxon>
        <taxon>Actinomycetes</taxon>
        <taxon>Micrococcales</taxon>
        <taxon>Microbacteriaceae</taxon>
        <taxon>Agromyces</taxon>
    </lineage>
</organism>
<keyword evidence="1" id="KW-0812">Transmembrane</keyword>
<accession>A0ABP5G7Z9</accession>
<protein>
    <recommendedName>
        <fullName evidence="4">Lycopene cyclase domain-containing protein</fullName>
    </recommendedName>
</protein>
<dbReference type="Proteomes" id="UP001501196">
    <property type="component" value="Unassembled WGS sequence"/>
</dbReference>